<dbReference type="RefSeq" id="WP_173013052.1">
    <property type="nucleotide sequence ID" value="NZ_AP019860.1"/>
</dbReference>
<dbReference type="SUPFAM" id="SSF56112">
    <property type="entry name" value="Protein kinase-like (PK-like)"/>
    <property type="match status" value="1"/>
</dbReference>
<evidence type="ECO:0000313" key="2">
    <source>
        <dbReference type="Proteomes" id="UP000326354"/>
    </source>
</evidence>
<reference evidence="1 2" key="1">
    <citation type="submission" date="2019-08" db="EMBL/GenBank/DDBJ databases">
        <title>Complete genome sequence of Candidatus Uab amorphum.</title>
        <authorList>
            <person name="Shiratori T."/>
            <person name="Suzuki S."/>
            <person name="Kakizawa Y."/>
            <person name="Ishida K."/>
        </authorList>
    </citation>
    <scope>NUCLEOTIDE SEQUENCE [LARGE SCALE GENOMIC DNA]</scope>
    <source>
        <strain evidence="1 2">SRT547</strain>
    </source>
</reference>
<protein>
    <submittedName>
        <fullName evidence="1">Lipopolysaccharide core heptose(I) kinase RfaP</fullName>
    </submittedName>
</protein>
<dbReference type="PIRSF" id="PIRSF037318">
    <property type="entry name" value="RfaP"/>
    <property type="match status" value="1"/>
</dbReference>
<dbReference type="Proteomes" id="UP000326354">
    <property type="component" value="Chromosome"/>
</dbReference>
<evidence type="ECO:0000313" key="1">
    <source>
        <dbReference type="EMBL" id="BBM81763.1"/>
    </source>
</evidence>
<dbReference type="EMBL" id="AP019860">
    <property type="protein sequence ID" value="BBM81763.1"/>
    <property type="molecule type" value="Genomic_DNA"/>
</dbReference>
<gene>
    <name evidence="1" type="ORF">UABAM_00102</name>
</gene>
<dbReference type="AlphaFoldDB" id="A0A5S9IHA5"/>
<keyword evidence="1" id="KW-0418">Kinase</keyword>
<proteinExistence type="predicted"/>
<name>A0A5S9IHA5_UABAM</name>
<dbReference type="GO" id="GO:0009103">
    <property type="term" value="P:lipopolysaccharide biosynthetic process"/>
    <property type="evidence" value="ECO:0007669"/>
    <property type="project" value="InterPro"/>
</dbReference>
<dbReference type="NCBIfam" id="NF011703">
    <property type="entry name" value="PRK15123.1"/>
    <property type="match status" value="1"/>
</dbReference>
<accession>A0A5S9IHA5</accession>
<keyword evidence="1" id="KW-0808">Transferase</keyword>
<dbReference type="KEGG" id="uam:UABAM_00102"/>
<keyword evidence="2" id="KW-1185">Reference proteome</keyword>
<sequence length="270" mass="31986">MFYLRDDLQQALSPRSSFEDIMKLNGKTYRKVKNRHTFSVNLNDKTYFIKQHTGVGWKEIFKELLRFKIPVLSAKNEWHAIDVCRNIGINTMEVAGYGKKGLNPASQKSFLVTDELTGVETLEDFAPRFFAEASRGDVLKKALIKSVAEIARKLHQQNITHHDMYICHFWIDNSKWQRGQIYLYLIDLHRAQYHTILKKRYIIKDLAAIYFSSMDLPLTKNDISLFMETYHQQPLSWIEKHELLFWQEVRRKAIKLYHKIHKKEPPSQNE</sequence>
<dbReference type="GO" id="GO:0016301">
    <property type="term" value="F:kinase activity"/>
    <property type="evidence" value="ECO:0007669"/>
    <property type="project" value="UniProtKB-KW"/>
</dbReference>
<dbReference type="InterPro" id="IPR017172">
    <property type="entry name" value="Lsacc_core_hep_kinase_RfaP"/>
</dbReference>
<organism evidence="1 2">
    <name type="scientific">Uabimicrobium amorphum</name>
    <dbReference type="NCBI Taxonomy" id="2596890"/>
    <lineage>
        <taxon>Bacteria</taxon>
        <taxon>Pseudomonadati</taxon>
        <taxon>Planctomycetota</taxon>
        <taxon>Candidatus Uabimicrobiia</taxon>
        <taxon>Candidatus Uabimicrobiales</taxon>
        <taxon>Candidatus Uabimicrobiaceae</taxon>
        <taxon>Candidatus Uabimicrobium</taxon>
    </lineage>
</organism>
<dbReference type="Pfam" id="PF06293">
    <property type="entry name" value="Kdo"/>
    <property type="match status" value="1"/>
</dbReference>
<dbReference type="InterPro" id="IPR011009">
    <property type="entry name" value="Kinase-like_dom_sf"/>
</dbReference>